<protein>
    <submittedName>
        <fullName evidence="3">PE family protein</fullName>
    </submittedName>
</protein>
<evidence type="ECO:0000313" key="2">
    <source>
        <dbReference type="Proteomes" id="UP000095280"/>
    </source>
</evidence>
<name>A0A1I8F6V2_9PLAT</name>
<sequence>MGSPHSAIRVTDRDLPGTGVASISVGQSWRATTCATGSTMAG</sequence>
<dbReference type="AlphaFoldDB" id="A0A1I8F6V2"/>
<dbReference type="WBParaSite" id="maker-unitig_22791-snap-gene-0.2-mRNA-1">
    <property type="protein sequence ID" value="maker-unitig_22791-snap-gene-0.2-mRNA-1"/>
    <property type="gene ID" value="maker-unitig_22791-snap-gene-0.2"/>
</dbReference>
<feature type="region of interest" description="Disordered" evidence="1">
    <location>
        <begin position="1"/>
        <end position="20"/>
    </location>
</feature>
<proteinExistence type="predicted"/>
<evidence type="ECO:0000256" key="1">
    <source>
        <dbReference type="SAM" id="MobiDB-lite"/>
    </source>
</evidence>
<accession>A0A1I8F6V2</accession>
<keyword evidence="2" id="KW-1185">Reference proteome</keyword>
<organism evidence="2 3">
    <name type="scientific">Macrostomum lignano</name>
    <dbReference type="NCBI Taxonomy" id="282301"/>
    <lineage>
        <taxon>Eukaryota</taxon>
        <taxon>Metazoa</taxon>
        <taxon>Spiralia</taxon>
        <taxon>Lophotrochozoa</taxon>
        <taxon>Platyhelminthes</taxon>
        <taxon>Rhabditophora</taxon>
        <taxon>Macrostomorpha</taxon>
        <taxon>Macrostomida</taxon>
        <taxon>Macrostomidae</taxon>
        <taxon>Macrostomum</taxon>
    </lineage>
</organism>
<evidence type="ECO:0000313" key="3">
    <source>
        <dbReference type="WBParaSite" id="maker-unitig_22791-snap-gene-0.2-mRNA-1"/>
    </source>
</evidence>
<reference evidence="3" key="1">
    <citation type="submission" date="2016-11" db="UniProtKB">
        <authorList>
            <consortium name="WormBaseParasite"/>
        </authorList>
    </citation>
    <scope>IDENTIFICATION</scope>
</reference>
<dbReference type="Proteomes" id="UP000095280">
    <property type="component" value="Unplaced"/>
</dbReference>